<keyword evidence="8" id="KW-0456">Lyase</keyword>
<dbReference type="EC" id="4.1.1.48" evidence="3"/>
<dbReference type="UniPathway" id="UPA00035">
    <property type="reaction ID" value="UER00043"/>
</dbReference>
<reference evidence="10" key="1">
    <citation type="submission" date="2018-05" db="EMBL/GenBank/DDBJ databases">
        <authorList>
            <person name="Lanie J.A."/>
            <person name="Ng W.-L."/>
            <person name="Kazmierczak K.M."/>
            <person name="Andrzejewski T.M."/>
            <person name="Davidsen T.M."/>
            <person name="Wayne K.J."/>
            <person name="Tettelin H."/>
            <person name="Glass J.I."/>
            <person name="Rusch D."/>
            <person name="Podicherti R."/>
            <person name="Tsui H.-C.T."/>
            <person name="Winkler M.E."/>
        </authorList>
    </citation>
    <scope>NUCLEOTIDE SEQUENCE</scope>
</reference>
<dbReference type="SUPFAM" id="SSF51366">
    <property type="entry name" value="Ribulose-phoshate binding barrel"/>
    <property type="match status" value="1"/>
</dbReference>
<gene>
    <name evidence="10" type="ORF">METZ01_LOCUS459755</name>
</gene>
<keyword evidence="4" id="KW-0028">Amino-acid biosynthesis</keyword>
<proteinExistence type="predicted"/>
<dbReference type="Gene3D" id="3.20.20.70">
    <property type="entry name" value="Aldolase class I"/>
    <property type="match status" value="1"/>
</dbReference>
<accession>A0A383AH27</accession>
<dbReference type="GO" id="GO:0004425">
    <property type="term" value="F:indole-3-glycerol-phosphate synthase activity"/>
    <property type="evidence" value="ECO:0007669"/>
    <property type="project" value="UniProtKB-EC"/>
</dbReference>
<organism evidence="10">
    <name type="scientific">marine metagenome</name>
    <dbReference type="NCBI Taxonomy" id="408172"/>
    <lineage>
        <taxon>unclassified sequences</taxon>
        <taxon>metagenomes</taxon>
        <taxon>ecological metagenomes</taxon>
    </lineage>
</organism>
<protein>
    <recommendedName>
        <fullName evidence="3">indole-3-glycerol-phosphate synthase</fullName>
        <ecNumber evidence="3">4.1.1.48</ecNumber>
    </recommendedName>
</protein>
<evidence type="ECO:0000259" key="9">
    <source>
        <dbReference type="Pfam" id="PF00218"/>
    </source>
</evidence>
<dbReference type="PANTHER" id="PTHR22854:SF2">
    <property type="entry name" value="INDOLE-3-GLYCEROL-PHOSPHATE SYNTHASE"/>
    <property type="match status" value="1"/>
</dbReference>
<dbReference type="PANTHER" id="PTHR22854">
    <property type="entry name" value="TRYPTOPHAN BIOSYNTHESIS PROTEIN"/>
    <property type="match status" value="1"/>
</dbReference>
<name>A0A383AH27_9ZZZZ</name>
<evidence type="ECO:0000256" key="2">
    <source>
        <dbReference type="ARBA" id="ARBA00004696"/>
    </source>
</evidence>
<keyword evidence="6" id="KW-0822">Tryptophan biosynthesis</keyword>
<dbReference type="GO" id="GO:0000162">
    <property type="term" value="P:L-tryptophan biosynthetic process"/>
    <property type="evidence" value="ECO:0007669"/>
    <property type="project" value="UniProtKB-UniPathway"/>
</dbReference>
<dbReference type="AlphaFoldDB" id="A0A383AH27"/>
<keyword evidence="5" id="KW-0210">Decarboxylase</keyword>
<dbReference type="CDD" id="cd00331">
    <property type="entry name" value="IGPS"/>
    <property type="match status" value="1"/>
</dbReference>
<sequence length="201" mass="22091">KENYDPVMLAQDYIENGASAVSVITEKDHFQGSLAHLKKVKEAVGPRGIPVLRKDFLFDTYQVYEAKVYGADAILLIAAILEKTQLKELLQLSQSLWIQVLTEVHNEQELEMAIECGAEVIGINNRNLHTFDTNISLTERLAIGVPTGKILVSESGIQSHNDLIRLEKAGVHAVLVGEALVTSDDPGAKTRELLYGNLAET</sequence>
<evidence type="ECO:0000313" key="10">
    <source>
        <dbReference type="EMBL" id="SVE06901.1"/>
    </source>
</evidence>
<comment type="pathway">
    <text evidence="2">Amino-acid biosynthesis; L-tryptophan biosynthesis; L-tryptophan from chorismate: step 4/5.</text>
</comment>
<feature type="non-terminal residue" evidence="10">
    <location>
        <position position="1"/>
    </location>
</feature>
<keyword evidence="7" id="KW-0057">Aromatic amino acid biosynthesis</keyword>
<dbReference type="InterPro" id="IPR013798">
    <property type="entry name" value="Indole-3-glycerol_P_synth_dom"/>
</dbReference>
<evidence type="ECO:0000256" key="1">
    <source>
        <dbReference type="ARBA" id="ARBA00001633"/>
    </source>
</evidence>
<feature type="domain" description="Indole-3-glycerol phosphate synthase" evidence="9">
    <location>
        <begin position="2"/>
        <end position="193"/>
    </location>
</feature>
<evidence type="ECO:0000256" key="8">
    <source>
        <dbReference type="ARBA" id="ARBA00023239"/>
    </source>
</evidence>
<dbReference type="EMBL" id="UINC01191987">
    <property type="protein sequence ID" value="SVE06901.1"/>
    <property type="molecule type" value="Genomic_DNA"/>
</dbReference>
<evidence type="ECO:0000256" key="3">
    <source>
        <dbReference type="ARBA" id="ARBA00012362"/>
    </source>
</evidence>
<evidence type="ECO:0000256" key="6">
    <source>
        <dbReference type="ARBA" id="ARBA00022822"/>
    </source>
</evidence>
<evidence type="ECO:0000256" key="5">
    <source>
        <dbReference type="ARBA" id="ARBA00022793"/>
    </source>
</evidence>
<dbReference type="Pfam" id="PF00218">
    <property type="entry name" value="IGPS"/>
    <property type="match status" value="1"/>
</dbReference>
<dbReference type="GO" id="GO:0004640">
    <property type="term" value="F:phosphoribosylanthranilate isomerase activity"/>
    <property type="evidence" value="ECO:0007669"/>
    <property type="project" value="TreeGrafter"/>
</dbReference>
<evidence type="ECO:0000256" key="4">
    <source>
        <dbReference type="ARBA" id="ARBA00022605"/>
    </source>
</evidence>
<dbReference type="InterPro" id="IPR011060">
    <property type="entry name" value="RibuloseP-bd_barrel"/>
</dbReference>
<comment type="catalytic activity">
    <reaction evidence="1">
        <text>1-(2-carboxyphenylamino)-1-deoxy-D-ribulose 5-phosphate + H(+) = (1S,2R)-1-C-(indol-3-yl)glycerol 3-phosphate + CO2 + H2O</text>
        <dbReference type="Rhea" id="RHEA:23476"/>
        <dbReference type="ChEBI" id="CHEBI:15377"/>
        <dbReference type="ChEBI" id="CHEBI:15378"/>
        <dbReference type="ChEBI" id="CHEBI:16526"/>
        <dbReference type="ChEBI" id="CHEBI:58613"/>
        <dbReference type="ChEBI" id="CHEBI:58866"/>
        <dbReference type="EC" id="4.1.1.48"/>
    </reaction>
</comment>
<dbReference type="InterPro" id="IPR045186">
    <property type="entry name" value="Indole-3-glycerol_P_synth"/>
</dbReference>
<dbReference type="InterPro" id="IPR013785">
    <property type="entry name" value="Aldolase_TIM"/>
</dbReference>
<evidence type="ECO:0000256" key="7">
    <source>
        <dbReference type="ARBA" id="ARBA00023141"/>
    </source>
</evidence>